<organism evidence="2 3">
    <name type="scientific">Nothoprocta perdicaria</name>
    <name type="common">Chilean tinamou</name>
    <name type="synonym">Crypturus perdicarius</name>
    <dbReference type="NCBI Taxonomy" id="30464"/>
    <lineage>
        <taxon>Eukaryota</taxon>
        <taxon>Metazoa</taxon>
        <taxon>Chordata</taxon>
        <taxon>Craniata</taxon>
        <taxon>Vertebrata</taxon>
        <taxon>Euteleostomi</taxon>
        <taxon>Archelosauria</taxon>
        <taxon>Archosauria</taxon>
        <taxon>Dinosauria</taxon>
        <taxon>Saurischia</taxon>
        <taxon>Theropoda</taxon>
        <taxon>Coelurosauria</taxon>
        <taxon>Aves</taxon>
        <taxon>Palaeognathae</taxon>
        <taxon>Tinamiformes</taxon>
        <taxon>Tinamidae</taxon>
        <taxon>Nothoprocta</taxon>
    </lineage>
</organism>
<protein>
    <recommendedName>
        <fullName evidence="1">COMMD1 N-terminal domain-containing protein</fullName>
    </recommendedName>
</protein>
<dbReference type="GO" id="GO:0005768">
    <property type="term" value="C:endosome"/>
    <property type="evidence" value="ECO:0007669"/>
    <property type="project" value="TreeGrafter"/>
</dbReference>
<dbReference type="GO" id="GO:1902306">
    <property type="term" value="P:negative regulation of sodium ion transmembrane transport"/>
    <property type="evidence" value="ECO:0007669"/>
    <property type="project" value="TreeGrafter"/>
</dbReference>
<sequence>MAAAAEAAEGGRPLGALLGAIAQAAYHGQPLAEEPLRGQLYPEAAPEEFRALRAKMGGLNLKKKKKSLISCRLKFTLLFLHISGGDLYPSISPYPRCYL</sequence>
<evidence type="ECO:0000259" key="1">
    <source>
        <dbReference type="Pfam" id="PF17221"/>
    </source>
</evidence>
<reference evidence="2" key="1">
    <citation type="submission" date="2025-08" db="UniProtKB">
        <authorList>
            <consortium name="Ensembl"/>
        </authorList>
    </citation>
    <scope>IDENTIFICATION</scope>
</reference>
<dbReference type="Pfam" id="PF17221">
    <property type="entry name" value="COMMD1_N"/>
    <property type="match status" value="1"/>
</dbReference>
<dbReference type="Proteomes" id="UP000694420">
    <property type="component" value="Unplaced"/>
</dbReference>
<feature type="domain" description="COMMD1 N-terminal" evidence="1">
    <location>
        <begin position="9"/>
        <end position="59"/>
    </location>
</feature>
<dbReference type="GO" id="GO:0055070">
    <property type="term" value="P:copper ion homeostasis"/>
    <property type="evidence" value="ECO:0007669"/>
    <property type="project" value="InterPro"/>
</dbReference>
<dbReference type="Ensembl" id="ENSNPET00000022210.1">
    <property type="protein sequence ID" value="ENSNPEP00000021655.1"/>
    <property type="gene ID" value="ENSNPEG00000016068.1"/>
</dbReference>
<accession>A0A8C7A0C7</accession>
<dbReference type="InterPro" id="IPR037351">
    <property type="entry name" value="Murr1"/>
</dbReference>
<name>A0A8C7A0C7_NOTPE</name>
<dbReference type="PANTHER" id="PTHR21199:SF1">
    <property type="entry name" value="COMM DOMAIN-CONTAINING PROTEIN 1"/>
    <property type="match status" value="1"/>
</dbReference>
<dbReference type="AlphaFoldDB" id="A0A8C7A0C7"/>
<dbReference type="InterPro" id="IPR033776">
    <property type="entry name" value="COMMD1_N"/>
</dbReference>
<proteinExistence type="predicted"/>
<dbReference type="GO" id="GO:0032434">
    <property type="term" value="P:regulation of proteasomal ubiquitin-dependent protein catabolic process"/>
    <property type="evidence" value="ECO:0007669"/>
    <property type="project" value="TreeGrafter"/>
</dbReference>
<evidence type="ECO:0000313" key="3">
    <source>
        <dbReference type="Proteomes" id="UP000694420"/>
    </source>
</evidence>
<dbReference type="GO" id="GO:0031398">
    <property type="term" value="P:positive regulation of protein ubiquitination"/>
    <property type="evidence" value="ECO:0007669"/>
    <property type="project" value="TreeGrafter"/>
</dbReference>
<reference evidence="2" key="2">
    <citation type="submission" date="2025-09" db="UniProtKB">
        <authorList>
            <consortium name="Ensembl"/>
        </authorList>
    </citation>
    <scope>IDENTIFICATION</scope>
</reference>
<dbReference type="PANTHER" id="PTHR21199">
    <property type="entry name" value="COMM DOMAIN-CONTAINING PROTEIN 1"/>
    <property type="match status" value="1"/>
</dbReference>
<evidence type="ECO:0000313" key="2">
    <source>
        <dbReference type="Ensembl" id="ENSNPEP00000021655.1"/>
    </source>
</evidence>
<keyword evidence="3" id="KW-1185">Reference proteome</keyword>
<dbReference type="GO" id="GO:2000009">
    <property type="term" value="P:negative regulation of protein localization to cell surface"/>
    <property type="evidence" value="ECO:0007669"/>
    <property type="project" value="TreeGrafter"/>
</dbReference>